<dbReference type="EMBL" id="BMQL01000005">
    <property type="protein sequence ID" value="GGR02424.1"/>
    <property type="molecule type" value="Genomic_DNA"/>
</dbReference>
<dbReference type="AlphaFoldDB" id="A0A918C1G0"/>
<comment type="similarity">
    <text evidence="1">Belongs to the universal stress protein A family.</text>
</comment>
<feature type="domain" description="UspA" evidence="2">
    <location>
        <begin position="3"/>
        <end position="138"/>
    </location>
</feature>
<dbReference type="Gene3D" id="3.40.50.620">
    <property type="entry name" value="HUPs"/>
    <property type="match status" value="2"/>
</dbReference>
<dbReference type="InterPro" id="IPR006016">
    <property type="entry name" value="UspA"/>
</dbReference>
<comment type="caution">
    <text evidence="3">The sequence shown here is derived from an EMBL/GenBank/DDBJ whole genome shotgun (WGS) entry which is preliminary data.</text>
</comment>
<evidence type="ECO:0000313" key="3">
    <source>
        <dbReference type="EMBL" id="GGR02424.1"/>
    </source>
</evidence>
<feature type="domain" description="UspA" evidence="2">
    <location>
        <begin position="156"/>
        <end position="293"/>
    </location>
</feature>
<evidence type="ECO:0000313" key="4">
    <source>
        <dbReference type="Proteomes" id="UP000603865"/>
    </source>
</evidence>
<protein>
    <submittedName>
        <fullName evidence="3">Universal stress protein</fullName>
    </submittedName>
</protein>
<dbReference type="SUPFAM" id="SSF52402">
    <property type="entry name" value="Adenine nucleotide alpha hydrolases-like"/>
    <property type="match status" value="2"/>
</dbReference>
<dbReference type="Proteomes" id="UP000603865">
    <property type="component" value="Unassembled WGS sequence"/>
</dbReference>
<dbReference type="RefSeq" id="WP_189088836.1">
    <property type="nucleotide sequence ID" value="NZ_BMQL01000005.1"/>
</dbReference>
<dbReference type="InterPro" id="IPR014729">
    <property type="entry name" value="Rossmann-like_a/b/a_fold"/>
</dbReference>
<proteinExistence type="inferred from homology"/>
<dbReference type="PANTHER" id="PTHR46268">
    <property type="entry name" value="STRESS RESPONSE PROTEIN NHAX"/>
    <property type="match status" value="1"/>
</dbReference>
<sequence>MNTALVGYTQDASGQDALALGRLIARHAAARLLVCTVVPEAWVHPSLGAVDQEYASYLEEHAQETLESARAALEDVPDVQYIRQAASSATTGLSEAAAQHGADVIVLGSSHSGSSGRLSLGSMSSELLHLSSLPVALAPRDYAAQAPADGHITRLSCAYAGTEVSNTTVLEALRLATLLNVPLRVVAFAVRDRQMYPSLAGFKAENMIVDAWRERTGAALERLKEQLAGITPPVESVMADGEGWDAALSNVEWQPGELLALGSSRMGVLKRVFLGSNASKIMRAAPVPVLVLPKVG</sequence>
<reference evidence="3" key="1">
    <citation type="journal article" date="2014" name="Int. J. Syst. Evol. Microbiol.">
        <title>Complete genome sequence of Corynebacterium casei LMG S-19264T (=DSM 44701T), isolated from a smear-ripened cheese.</title>
        <authorList>
            <consortium name="US DOE Joint Genome Institute (JGI-PGF)"/>
            <person name="Walter F."/>
            <person name="Albersmeier A."/>
            <person name="Kalinowski J."/>
            <person name="Ruckert C."/>
        </authorList>
    </citation>
    <scope>NUCLEOTIDE SEQUENCE</scope>
    <source>
        <strain evidence="3">JCM 31311</strain>
    </source>
</reference>
<accession>A0A918C1G0</accession>
<evidence type="ECO:0000259" key="2">
    <source>
        <dbReference type="Pfam" id="PF00582"/>
    </source>
</evidence>
<name>A0A918C1G0_9DEIO</name>
<keyword evidence="4" id="KW-1185">Reference proteome</keyword>
<dbReference type="InterPro" id="IPR006015">
    <property type="entry name" value="Universal_stress_UspA"/>
</dbReference>
<dbReference type="PRINTS" id="PR01438">
    <property type="entry name" value="UNVRSLSTRESS"/>
</dbReference>
<dbReference type="PANTHER" id="PTHR46268:SF6">
    <property type="entry name" value="UNIVERSAL STRESS PROTEIN UP12"/>
    <property type="match status" value="1"/>
</dbReference>
<organism evidence="3 4">
    <name type="scientific">Deinococcus ruber</name>
    <dbReference type="NCBI Taxonomy" id="1848197"/>
    <lineage>
        <taxon>Bacteria</taxon>
        <taxon>Thermotogati</taxon>
        <taxon>Deinococcota</taxon>
        <taxon>Deinococci</taxon>
        <taxon>Deinococcales</taxon>
        <taxon>Deinococcaceae</taxon>
        <taxon>Deinococcus</taxon>
    </lineage>
</organism>
<evidence type="ECO:0000256" key="1">
    <source>
        <dbReference type="ARBA" id="ARBA00008791"/>
    </source>
</evidence>
<dbReference type="CDD" id="cd00293">
    <property type="entry name" value="USP-like"/>
    <property type="match status" value="1"/>
</dbReference>
<gene>
    <name evidence="3" type="ORF">GCM10008957_14240</name>
</gene>
<dbReference type="Pfam" id="PF00582">
    <property type="entry name" value="Usp"/>
    <property type="match status" value="2"/>
</dbReference>
<reference evidence="3" key="2">
    <citation type="submission" date="2020-09" db="EMBL/GenBank/DDBJ databases">
        <authorList>
            <person name="Sun Q."/>
            <person name="Ohkuma M."/>
        </authorList>
    </citation>
    <scope>NUCLEOTIDE SEQUENCE</scope>
    <source>
        <strain evidence="3">JCM 31311</strain>
    </source>
</reference>